<dbReference type="Gene3D" id="3.90.70.80">
    <property type="match status" value="1"/>
</dbReference>
<evidence type="ECO:0000256" key="1">
    <source>
        <dbReference type="ARBA" id="ARBA00000707"/>
    </source>
</evidence>
<dbReference type="SUPFAM" id="SSF54236">
    <property type="entry name" value="Ubiquitin-like"/>
    <property type="match status" value="1"/>
</dbReference>
<dbReference type="GO" id="GO:0016579">
    <property type="term" value="P:protein deubiquitination"/>
    <property type="evidence" value="ECO:0007669"/>
    <property type="project" value="TreeGrafter"/>
</dbReference>
<dbReference type="EC" id="3.4.19.12" evidence="11"/>
<dbReference type="InterPro" id="IPR001876">
    <property type="entry name" value="Znf_RanBP2"/>
</dbReference>
<evidence type="ECO:0000256" key="10">
    <source>
        <dbReference type="PROSITE-ProRule" id="PRU00322"/>
    </source>
</evidence>
<dbReference type="GO" id="GO:0004843">
    <property type="term" value="F:cysteine-type deubiquitinase activity"/>
    <property type="evidence" value="ECO:0007669"/>
    <property type="project" value="UniProtKB-UniRule"/>
</dbReference>
<keyword evidence="4" id="KW-0479">Metal-binding</keyword>
<keyword evidence="8 11" id="KW-0788">Thiol protease</keyword>
<proteinExistence type="predicted"/>
<keyword evidence="11" id="KW-0963">Cytoplasm</keyword>
<evidence type="ECO:0000256" key="8">
    <source>
        <dbReference type="ARBA" id="ARBA00022807"/>
    </source>
</evidence>
<sequence length="342" mass="37611">MLRLQVRGPSSRSVISSLSGQSSIHELSVAIEHAIGVPANEQRLLIGFPPKQLDISNGLLTLEQAGIKSGDSLIVEKISAVRGITKASAEETQSIIFTISKNQGLFVQRHMPPDNSCLFHSIAYVCMNRTRDAAAAMRKLISDTVASDSRTYNEALLDQPNRAYQSWIMNPNVWGGAIELYIFARSFQTEIVAFDPDYLREDVFGQECGFQKRVFLLYTAGNGQGQGGHSAHYDALVFSQSGASSESNDKVIFNVSDAYAWERARQFIESLHKNRVAKNSSLTLCKQWRRTQTGEATKASVGQSLLSGGTPLPSDVWNCSRCTFDNKRSDTVCTMCGAPNSR</sequence>
<keyword evidence="6 11" id="KW-0833">Ubl conjugation pathway</keyword>
<evidence type="ECO:0000259" key="12">
    <source>
        <dbReference type="PROSITE" id="PS50053"/>
    </source>
</evidence>
<dbReference type="PANTHER" id="PTHR13312:SF0">
    <property type="entry name" value="UBIQUITIN THIOESTERASE OTU1"/>
    <property type="match status" value="1"/>
</dbReference>
<evidence type="ECO:0000256" key="5">
    <source>
        <dbReference type="ARBA" id="ARBA00022771"/>
    </source>
</evidence>
<protein>
    <recommendedName>
        <fullName evidence="11">Ubiquitin thioesterase OTU</fullName>
        <ecNumber evidence="11">3.4.19.12</ecNumber>
    </recommendedName>
</protein>
<comment type="subcellular location">
    <subcellularLocation>
        <location evidence="11">Cytoplasm</location>
    </subcellularLocation>
</comment>
<dbReference type="AlphaFoldDB" id="A0A0H5R6H1"/>
<dbReference type="GO" id="GO:0005634">
    <property type="term" value="C:nucleus"/>
    <property type="evidence" value="ECO:0007669"/>
    <property type="project" value="TreeGrafter"/>
</dbReference>
<dbReference type="GO" id="GO:0008270">
    <property type="term" value="F:zinc ion binding"/>
    <property type="evidence" value="ECO:0007669"/>
    <property type="project" value="UniProtKB-KW"/>
</dbReference>
<evidence type="ECO:0000256" key="7">
    <source>
        <dbReference type="ARBA" id="ARBA00022801"/>
    </source>
</evidence>
<dbReference type="GO" id="GO:0005829">
    <property type="term" value="C:cytosol"/>
    <property type="evidence" value="ECO:0007669"/>
    <property type="project" value="TreeGrafter"/>
</dbReference>
<dbReference type="InterPro" id="IPR038765">
    <property type="entry name" value="Papain-like_cys_pep_sf"/>
</dbReference>
<reference evidence="15" key="1">
    <citation type="submission" date="2015-04" db="EMBL/GenBank/DDBJ databases">
        <title>The genome sequence of the plant pathogenic Rhizarian Plasmodiophora brassicae reveals insights in its biotrophic life cycle and the origin of chitin synthesis.</title>
        <authorList>
            <person name="Schwelm A."/>
            <person name="Fogelqvist J."/>
            <person name="Knaust A."/>
            <person name="Julke S."/>
            <person name="Lilja T."/>
            <person name="Dhandapani V."/>
            <person name="Bonilla-Rosso G."/>
            <person name="Karlsson M."/>
            <person name="Shevchenko A."/>
            <person name="Choi S.R."/>
            <person name="Kim H.G."/>
            <person name="Park J.Y."/>
            <person name="Lim Y.P."/>
            <person name="Ludwig-Muller J."/>
            <person name="Dixelius C."/>
        </authorList>
    </citation>
    <scope>NUCLEOTIDE SEQUENCE</scope>
    <source>
        <tissue evidence="15">Potato root galls</tissue>
    </source>
</reference>
<dbReference type="Pfam" id="PF02338">
    <property type="entry name" value="OTU"/>
    <property type="match status" value="1"/>
</dbReference>
<dbReference type="GO" id="GO:0016055">
    <property type="term" value="P:Wnt signaling pathway"/>
    <property type="evidence" value="ECO:0007669"/>
    <property type="project" value="UniProtKB-KW"/>
</dbReference>
<organism evidence="15">
    <name type="scientific">Spongospora subterranea</name>
    <dbReference type="NCBI Taxonomy" id="70186"/>
    <lineage>
        <taxon>Eukaryota</taxon>
        <taxon>Sar</taxon>
        <taxon>Rhizaria</taxon>
        <taxon>Endomyxa</taxon>
        <taxon>Phytomyxea</taxon>
        <taxon>Plasmodiophorida</taxon>
        <taxon>Plasmodiophoridae</taxon>
        <taxon>Spongospora</taxon>
    </lineage>
</organism>
<dbReference type="FunFam" id="3.10.20.90:FF:000096">
    <property type="entry name" value="Ubiquitin thioesterase OTU1"/>
    <property type="match status" value="1"/>
</dbReference>
<dbReference type="CDD" id="cd17059">
    <property type="entry name" value="Ubl_OTU1"/>
    <property type="match status" value="1"/>
</dbReference>
<feature type="domain" description="Ubiquitin-like" evidence="12">
    <location>
        <begin position="2"/>
        <end position="75"/>
    </location>
</feature>
<name>A0A0H5R6H1_9EUKA</name>
<dbReference type="EMBL" id="HACM01008989">
    <property type="protein sequence ID" value="CRZ09431.1"/>
    <property type="molecule type" value="Transcribed_RNA"/>
</dbReference>
<evidence type="ECO:0000256" key="11">
    <source>
        <dbReference type="RuleBase" id="RU367104"/>
    </source>
</evidence>
<dbReference type="SMART" id="SM00547">
    <property type="entry name" value="ZnF_RBZ"/>
    <property type="match status" value="1"/>
</dbReference>
<evidence type="ECO:0000256" key="3">
    <source>
        <dbReference type="ARBA" id="ARBA00022687"/>
    </source>
</evidence>
<evidence type="ECO:0000256" key="9">
    <source>
        <dbReference type="ARBA" id="ARBA00022833"/>
    </source>
</evidence>
<feature type="domain" description="RanBP2-type" evidence="13">
    <location>
        <begin position="313"/>
        <end position="342"/>
    </location>
</feature>
<keyword evidence="5 10" id="KW-0863">Zinc-finger</keyword>
<feature type="domain" description="OTU" evidence="14">
    <location>
        <begin position="106"/>
        <end position="239"/>
    </location>
</feature>
<evidence type="ECO:0000259" key="14">
    <source>
        <dbReference type="PROSITE" id="PS50802"/>
    </source>
</evidence>
<dbReference type="Pfam" id="PF00641">
    <property type="entry name" value="Zn_ribbon_RanBP"/>
    <property type="match status" value="1"/>
</dbReference>
<dbReference type="InterPro" id="IPR036443">
    <property type="entry name" value="Znf_RanBP2_sf"/>
</dbReference>
<dbReference type="Gene3D" id="4.10.1060.10">
    <property type="entry name" value="Zinc finger, RanBP2-type"/>
    <property type="match status" value="1"/>
</dbReference>
<dbReference type="GO" id="GO:0036503">
    <property type="term" value="P:ERAD pathway"/>
    <property type="evidence" value="ECO:0007669"/>
    <property type="project" value="TreeGrafter"/>
</dbReference>
<dbReference type="Gene3D" id="3.10.20.90">
    <property type="entry name" value="Phosphatidylinositol 3-kinase Catalytic Subunit, Chain A, domain 1"/>
    <property type="match status" value="1"/>
</dbReference>
<dbReference type="InterPro" id="IPR003323">
    <property type="entry name" value="OTU_dom"/>
</dbReference>
<dbReference type="InterPro" id="IPR000626">
    <property type="entry name" value="Ubiquitin-like_dom"/>
</dbReference>
<comment type="catalytic activity">
    <reaction evidence="1 11">
        <text>Thiol-dependent hydrolysis of ester, thioester, amide, peptide and isopeptide bonds formed by the C-terminal Gly of ubiquitin (a 76-residue protein attached to proteins as an intracellular targeting signal).</text>
        <dbReference type="EC" id="3.4.19.12"/>
    </reaction>
</comment>
<evidence type="ECO:0000259" key="13">
    <source>
        <dbReference type="PROSITE" id="PS50199"/>
    </source>
</evidence>
<keyword evidence="2" id="KW-0645">Protease</keyword>
<evidence type="ECO:0000256" key="4">
    <source>
        <dbReference type="ARBA" id="ARBA00022723"/>
    </source>
</evidence>
<dbReference type="SUPFAM" id="SSF90209">
    <property type="entry name" value="Ran binding protein zinc finger-like"/>
    <property type="match status" value="1"/>
</dbReference>
<evidence type="ECO:0000256" key="6">
    <source>
        <dbReference type="ARBA" id="ARBA00022786"/>
    </source>
</evidence>
<dbReference type="PROSITE" id="PS50802">
    <property type="entry name" value="OTU"/>
    <property type="match status" value="1"/>
</dbReference>
<comment type="function">
    <text evidence="11">Hydrolase that can remove conjugated ubiquitin from proteins and may therefore play an important regulatory role at the level of protein turnover by preventing degradation.</text>
</comment>
<evidence type="ECO:0000256" key="2">
    <source>
        <dbReference type="ARBA" id="ARBA00022670"/>
    </source>
</evidence>
<dbReference type="PANTHER" id="PTHR13312">
    <property type="entry name" value="HIV-INDUCED PROTEIN-7-LIKE PROTEASE"/>
    <property type="match status" value="1"/>
</dbReference>
<dbReference type="Pfam" id="PF21403">
    <property type="entry name" value="OTU1_UBXL"/>
    <property type="match status" value="1"/>
</dbReference>
<dbReference type="PROSITE" id="PS50199">
    <property type="entry name" value="ZF_RANBP2_2"/>
    <property type="match status" value="1"/>
</dbReference>
<dbReference type="InterPro" id="IPR048857">
    <property type="entry name" value="OTU1_Ubl"/>
</dbReference>
<keyword evidence="7 11" id="KW-0378">Hydrolase</keyword>
<dbReference type="InterPro" id="IPR029071">
    <property type="entry name" value="Ubiquitin-like_domsf"/>
</dbReference>
<dbReference type="PROSITE" id="PS50053">
    <property type="entry name" value="UBIQUITIN_2"/>
    <property type="match status" value="1"/>
</dbReference>
<dbReference type="GO" id="GO:0030968">
    <property type="term" value="P:endoplasmic reticulum unfolded protein response"/>
    <property type="evidence" value="ECO:0007669"/>
    <property type="project" value="TreeGrafter"/>
</dbReference>
<dbReference type="PROSITE" id="PS01358">
    <property type="entry name" value="ZF_RANBP2_1"/>
    <property type="match status" value="1"/>
</dbReference>
<keyword evidence="9" id="KW-0862">Zinc</keyword>
<dbReference type="CDD" id="cd22745">
    <property type="entry name" value="OTU_OTU1"/>
    <property type="match status" value="1"/>
</dbReference>
<dbReference type="SUPFAM" id="SSF54001">
    <property type="entry name" value="Cysteine proteinases"/>
    <property type="match status" value="1"/>
</dbReference>
<accession>A0A0H5R6H1</accession>
<evidence type="ECO:0000313" key="15">
    <source>
        <dbReference type="EMBL" id="CRZ09431.1"/>
    </source>
</evidence>
<keyword evidence="3" id="KW-0879">Wnt signaling pathway</keyword>